<dbReference type="GO" id="GO:0035556">
    <property type="term" value="P:intracellular signal transduction"/>
    <property type="evidence" value="ECO:0007669"/>
    <property type="project" value="InterPro"/>
</dbReference>
<comment type="subcellular location">
    <subcellularLocation>
        <location evidence="1">Cell membrane</location>
        <topology evidence="1">Multi-pass membrane protein</topology>
    </subcellularLocation>
</comment>
<feature type="domain" description="HAMP" evidence="9">
    <location>
        <begin position="222"/>
        <end position="274"/>
    </location>
</feature>
<keyword evidence="11" id="KW-1185">Reference proteome</keyword>
<evidence type="ECO:0000256" key="4">
    <source>
        <dbReference type="ARBA" id="ARBA00022692"/>
    </source>
</evidence>
<comment type="similarity">
    <text evidence="2">Belongs to the adenylyl cyclase class-3 family.</text>
</comment>
<dbReference type="PANTHER" id="PTHR43081:SF17">
    <property type="entry name" value="BLL5647 PROTEIN"/>
    <property type="match status" value="1"/>
</dbReference>
<dbReference type="Gene3D" id="3.30.70.1230">
    <property type="entry name" value="Nucleotide cyclase"/>
    <property type="match status" value="1"/>
</dbReference>
<dbReference type="InterPro" id="IPR050697">
    <property type="entry name" value="Adenylyl/Guanylyl_Cyclase_3/4"/>
</dbReference>
<evidence type="ECO:0000259" key="9">
    <source>
        <dbReference type="PROSITE" id="PS50885"/>
    </source>
</evidence>
<dbReference type="Pfam" id="PF00672">
    <property type="entry name" value="HAMP"/>
    <property type="match status" value="1"/>
</dbReference>
<evidence type="ECO:0000256" key="1">
    <source>
        <dbReference type="ARBA" id="ARBA00004651"/>
    </source>
</evidence>
<dbReference type="GO" id="GO:0006171">
    <property type="term" value="P:cAMP biosynthetic process"/>
    <property type="evidence" value="ECO:0007669"/>
    <property type="project" value="TreeGrafter"/>
</dbReference>
<feature type="transmembrane region" description="Helical" evidence="7">
    <location>
        <begin position="114"/>
        <end position="135"/>
    </location>
</feature>
<keyword evidence="5 7" id="KW-1133">Transmembrane helix</keyword>
<evidence type="ECO:0000256" key="7">
    <source>
        <dbReference type="SAM" id="Phobius"/>
    </source>
</evidence>
<reference evidence="10 11" key="1">
    <citation type="submission" date="2019-05" db="EMBL/GenBank/DDBJ databases">
        <authorList>
            <person name="Lee S.D."/>
        </authorList>
    </citation>
    <scope>NUCLEOTIDE SEQUENCE [LARGE SCALE GENOMIC DNA]</scope>
    <source>
        <strain evidence="10 11">YC2-7</strain>
    </source>
</reference>
<feature type="transmembrane region" description="Helical" evidence="7">
    <location>
        <begin position="200"/>
        <end position="217"/>
    </location>
</feature>
<evidence type="ECO:0000256" key="3">
    <source>
        <dbReference type="ARBA" id="ARBA00022475"/>
    </source>
</evidence>
<keyword evidence="6 7" id="KW-0472">Membrane</keyword>
<dbReference type="InterPro" id="IPR029787">
    <property type="entry name" value="Nucleotide_cyclase"/>
</dbReference>
<dbReference type="Pfam" id="PF00211">
    <property type="entry name" value="Guanylate_cyc"/>
    <property type="match status" value="1"/>
</dbReference>
<feature type="transmembrane region" description="Helical" evidence="7">
    <location>
        <begin position="165"/>
        <end position="188"/>
    </location>
</feature>
<evidence type="ECO:0000313" key="10">
    <source>
        <dbReference type="EMBL" id="NMN93662.1"/>
    </source>
</evidence>
<proteinExistence type="inferred from homology"/>
<dbReference type="InterPro" id="IPR003660">
    <property type="entry name" value="HAMP_dom"/>
</dbReference>
<dbReference type="InterPro" id="IPR001054">
    <property type="entry name" value="A/G_cyclase"/>
</dbReference>
<dbReference type="PROSITE" id="PS50125">
    <property type="entry name" value="GUANYLATE_CYCLASE_2"/>
    <property type="match status" value="1"/>
</dbReference>
<evidence type="ECO:0000256" key="6">
    <source>
        <dbReference type="ARBA" id="ARBA00023136"/>
    </source>
</evidence>
<dbReference type="CDD" id="cd06225">
    <property type="entry name" value="HAMP"/>
    <property type="match status" value="1"/>
</dbReference>
<feature type="domain" description="Guanylate cyclase" evidence="8">
    <location>
        <begin position="306"/>
        <end position="429"/>
    </location>
</feature>
<organism evidence="10 11">
    <name type="scientific">Antrihabitans stalactiti</name>
    <dbReference type="NCBI Taxonomy" id="2584121"/>
    <lineage>
        <taxon>Bacteria</taxon>
        <taxon>Bacillati</taxon>
        <taxon>Actinomycetota</taxon>
        <taxon>Actinomycetes</taxon>
        <taxon>Mycobacteriales</taxon>
        <taxon>Nocardiaceae</taxon>
        <taxon>Antrihabitans</taxon>
    </lineage>
</organism>
<gene>
    <name evidence="10" type="ORF">FGL95_01245</name>
</gene>
<sequence length="478" mass="50380">MAGLALSNTLAAIDTAVVLVLLYRGSDETDLLTTKNIVVLSLIIVGGAIGGSALGGWIVFRPLRWYATGEPPTPAQRRAALLMSVRETGVHIFIWTTGGVLFIIANLDAGPNVITMIALAVLFGGSATACMGYLVTERTLRPVIAAAMSPDLTCSPTPGVHSRLMITWLLCSALPTSAIAFIVIAKFAGFIIPSTAQTEVPIVLLTAVSLIAGFRATRLVSRSVSDPVVEVGAAMGAVETGRIDTRVDVYDSSEIGRLQTGFNKMVAGLAERERLRDLFGRHVGHDVARRAIEQDALLSGDVRNAAVLFIDLVGSTSLAATQPPDAVAAVLNDFFRIVVAAVDDHHGLINKFEGDAALAIFGAPLAVDDSAGAALSTARRLQKDLRVLHGVDFGIGVSAGKVFAGNIGAENRYEYTVIGDPVNEAARLTDLAKSRDGRVLAAQVAVDEADRSEADHWQPCGSTVLRGRTASTEYFEPV</sequence>
<evidence type="ECO:0000256" key="5">
    <source>
        <dbReference type="ARBA" id="ARBA00022989"/>
    </source>
</evidence>
<dbReference type="GO" id="GO:0004016">
    <property type="term" value="F:adenylate cyclase activity"/>
    <property type="evidence" value="ECO:0007669"/>
    <property type="project" value="UniProtKB-ARBA"/>
</dbReference>
<dbReference type="Proteomes" id="UP000535543">
    <property type="component" value="Unassembled WGS sequence"/>
</dbReference>
<dbReference type="SUPFAM" id="SSF55073">
    <property type="entry name" value="Nucleotide cyclase"/>
    <property type="match status" value="1"/>
</dbReference>
<dbReference type="Gene3D" id="6.10.340.10">
    <property type="match status" value="1"/>
</dbReference>
<feature type="transmembrane region" description="Helical" evidence="7">
    <location>
        <begin position="6"/>
        <end position="25"/>
    </location>
</feature>
<keyword evidence="3" id="KW-1003">Cell membrane</keyword>
<protein>
    <submittedName>
        <fullName evidence="10">Adenylate/guanylate cyclase domain-containing protein</fullName>
    </submittedName>
</protein>
<dbReference type="SMART" id="SM00304">
    <property type="entry name" value="HAMP"/>
    <property type="match status" value="1"/>
</dbReference>
<accession>A0A848KAE8</accession>
<comment type="caution">
    <text evidence="10">The sequence shown here is derived from an EMBL/GenBank/DDBJ whole genome shotgun (WGS) entry which is preliminary data.</text>
</comment>
<dbReference type="EMBL" id="VCQU01000001">
    <property type="protein sequence ID" value="NMN93662.1"/>
    <property type="molecule type" value="Genomic_DNA"/>
</dbReference>
<dbReference type="SUPFAM" id="SSF158472">
    <property type="entry name" value="HAMP domain-like"/>
    <property type="match status" value="1"/>
</dbReference>
<evidence type="ECO:0000256" key="2">
    <source>
        <dbReference type="ARBA" id="ARBA00005381"/>
    </source>
</evidence>
<name>A0A848KAE8_9NOCA</name>
<reference evidence="10 11" key="2">
    <citation type="submission" date="2020-06" db="EMBL/GenBank/DDBJ databases">
        <title>Antribacter stalactiti gen. nov., sp. nov., a new member of the family Nacardiaceae isolated from a cave.</title>
        <authorList>
            <person name="Kim I.S."/>
        </authorList>
    </citation>
    <scope>NUCLEOTIDE SEQUENCE [LARGE SCALE GENOMIC DNA]</scope>
    <source>
        <strain evidence="10 11">YC2-7</strain>
    </source>
</reference>
<evidence type="ECO:0000313" key="11">
    <source>
        <dbReference type="Proteomes" id="UP000535543"/>
    </source>
</evidence>
<dbReference type="CDD" id="cd07302">
    <property type="entry name" value="CHD"/>
    <property type="match status" value="1"/>
</dbReference>
<feature type="transmembrane region" description="Helical" evidence="7">
    <location>
        <begin position="37"/>
        <end position="60"/>
    </location>
</feature>
<dbReference type="GO" id="GO:0005886">
    <property type="term" value="C:plasma membrane"/>
    <property type="evidence" value="ECO:0007669"/>
    <property type="project" value="UniProtKB-SubCell"/>
</dbReference>
<dbReference type="SMART" id="SM00044">
    <property type="entry name" value="CYCc"/>
    <property type="match status" value="1"/>
</dbReference>
<dbReference type="AlphaFoldDB" id="A0A848KAE8"/>
<keyword evidence="4 7" id="KW-0812">Transmembrane</keyword>
<feature type="transmembrane region" description="Helical" evidence="7">
    <location>
        <begin position="88"/>
        <end position="107"/>
    </location>
</feature>
<evidence type="ECO:0000259" key="8">
    <source>
        <dbReference type="PROSITE" id="PS50125"/>
    </source>
</evidence>
<dbReference type="RefSeq" id="WP_240962687.1">
    <property type="nucleotide sequence ID" value="NZ_VCQU01000001.1"/>
</dbReference>
<dbReference type="PANTHER" id="PTHR43081">
    <property type="entry name" value="ADENYLATE CYCLASE, TERMINAL-DIFFERENTIATION SPECIFIC-RELATED"/>
    <property type="match status" value="1"/>
</dbReference>
<dbReference type="PROSITE" id="PS50885">
    <property type="entry name" value="HAMP"/>
    <property type="match status" value="1"/>
</dbReference>